<protein>
    <submittedName>
        <fullName evidence="2">Uncharacterized protein</fullName>
    </submittedName>
</protein>
<evidence type="ECO:0000313" key="2">
    <source>
        <dbReference type="EMBL" id="JAH94702.1"/>
    </source>
</evidence>
<name>A0A0E9WW71_ANGAN</name>
<evidence type="ECO:0000256" key="1">
    <source>
        <dbReference type="SAM" id="MobiDB-lite"/>
    </source>
</evidence>
<feature type="compositionally biased region" description="Basic and acidic residues" evidence="1">
    <location>
        <begin position="60"/>
        <end position="69"/>
    </location>
</feature>
<organism evidence="2">
    <name type="scientific">Anguilla anguilla</name>
    <name type="common">European freshwater eel</name>
    <name type="synonym">Muraena anguilla</name>
    <dbReference type="NCBI Taxonomy" id="7936"/>
    <lineage>
        <taxon>Eukaryota</taxon>
        <taxon>Metazoa</taxon>
        <taxon>Chordata</taxon>
        <taxon>Craniata</taxon>
        <taxon>Vertebrata</taxon>
        <taxon>Euteleostomi</taxon>
        <taxon>Actinopterygii</taxon>
        <taxon>Neopterygii</taxon>
        <taxon>Teleostei</taxon>
        <taxon>Anguilliformes</taxon>
        <taxon>Anguillidae</taxon>
        <taxon>Anguilla</taxon>
    </lineage>
</organism>
<dbReference type="EMBL" id="GBXM01013875">
    <property type="protein sequence ID" value="JAH94702.1"/>
    <property type="molecule type" value="Transcribed_RNA"/>
</dbReference>
<feature type="region of interest" description="Disordered" evidence="1">
    <location>
        <begin position="47"/>
        <end position="69"/>
    </location>
</feature>
<sequence>MTSEIIDQWFVSKAHPQNFGGLVSHHYVKFGRFMSQVAEAGDCSSSLSKASIHSAPPGPDLEHHMLNEE</sequence>
<reference evidence="2" key="2">
    <citation type="journal article" date="2015" name="Fish Shellfish Immunol.">
        <title>Early steps in the European eel (Anguilla anguilla)-Vibrio vulnificus interaction in the gills: Role of the RtxA13 toxin.</title>
        <authorList>
            <person name="Callol A."/>
            <person name="Pajuelo D."/>
            <person name="Ebbesson L."/>
            <person name="Teles M."/>
            <person name="MacKenzie S."/>
            <person name="Amaro C."/>
        </authorList>
    </citation>
    <scope>NUCLEOTIDE SEQUENCE</scope>
</reference>
<reference evidence="2" key="1">
    <citation type="submission" date="2014-11" db="EMBL/GenBank/DDBJ databases">
        <authorList>
            <person name="Amaro Gonzalez C."/>
        </authorList>
    </citation>
    <scope>NUCLEOTIDE SEQUENCE</scope>
</reference>
<accession>A0A0E9WW71</accession>
<proteinExistence type="predicted"/>
<dbReference type="AlphaFoldDB" id="A0A0E9WW71"/>